<organism evidence="15 16">
    <name type="scientific">Natranaerovirga hydrolytica</name>
    <dbReference type="NCBI Taxonomy" id="680378"/>
    <lineage>
        <taxon>Bacteria</taxon>
        <taxon>Bacillati</taxon>
        <taxon>Bacillota</taxon>
        <taxon>Clostridia</taxon>
        <taxon>Lachnospirales</taxon>
        <taxon>Natranaerovirgaceae</taxon>
        <taxon>Natranaerovirga</taxon>
    </lineage>
</organism>
<feature type="transmembrane region" description="Helical" evidence="14">
    <location>
        <begin position="445"/>
        <end position="464"/>
    </location>
</feature>
<dbReference type="InterPro" id="IPR038377">
    <property type="entry name" value="Na/Glc_symporter_sf"/>
</dbReference>
<feature type="transmembrane region" description="Helical" evidence="14">
    <location>
        <begin position="387"/>
        <end position="407"/>
    </location>
</feature>
<dbReference type="InterPro" id="IPR050277">
    <property type="entry name" value="Sodium:Solute_Symporter"/>
</dbReference>
<comment type="function">
    <text evidence="14">Catalyzes the sodium-dependent uptake of extracellular L-proline.</text>
</comment>
<accession>A0A4R1ML43</accession>
<dbReference type="Proteomes" id="UP000294545">
    <property type="component" value="Unassembled WGS sequence"/>
</dbReference>
<evidence type="ECO:0000256" key="8">
    <source>
        <dbReference type="ARBA" id="ARBA00023053"/>
    </source>
</evidence>
<comment type="catalytic activity">
    <reaction evidence="12">
        <text>L-proline(in) + Na(+)(in) = L-proline(out) + Na(+)(out)</text>
        <dbReference type="Rhea" id="RHEA:28967"/>
        <dbReference type="ChEBI" id="CHEBI:29101"/>
        <dbReference type="ChEBI" id="CHEBI:60039"/>
    </reaction>
</comment>
<dbReference type="InterPro" id="IPR011851">
    <property type="entry name" value="Na/Pro_symporter"/>
</dbReference>
<feature type="transmembrane region" description="Helical" evidence="14">
    <location>
        <begin position="197"/>
        <end position="216"/>
    </location>
</feature>
<comment type="similarity">
    <text evidence="2 13">Belongs to the sodium:solute symporter (SSF) (TC 2.A.21) family.</text>
</comment>
<protein>
    <recommendedName>
        <fullName evidence="14">Sodium/proline symporter</fullName>
    </recommendedName>
    <alternativeName>
        <fullName evidence="14">Proline permease</fullName>
    </alternativeName>
</protein>
<name>A0A4R1ML43_9FIRM</name>
<dbReference type="GO" id="GO:0005298">
    <property type="term" value="F:proline:sodium symporter activity"/>
    <property type="evidence" value="ECO:0007669"/>
    <property type="project" value="UniProtKB-UniRule"/>
</dbReference>
<evidence type="ECO:0000256" key="1">
    <source>
        <dbReference type="ARBA" id="ARBA00004651"/>
    </source>
</evidence>
<evidence type="ECO:0000256" key="9">
    <source>
        <dbReference type="ARBA" id="ARBA00023065"/>
    </source>
</evidence>
<keyword evidence="14" id="KW-0029">Amino-acid transport</keyword>
<evidence type="ECO:0000256" key="4">
    <source>
        <dbReference type="ARBA" id="ARBA00022475"/>
    </source>
</evidence>
<reference evidence="15 16" key="1">
    <citation type="submission" date="2019-03" db="EMBL/GenBank/DDBJ databases">
        <title>Genomic Encyclopedia of Type Strains, Phase IV (KMG-IV): sequencing the most valuable type-strain genomes for metagenomic binning, comparative biology and taxonomic classification.</title>
        <authorList>
            <person name="Goeker M."/>
        </authorList>
    </citation>
    <scope>NUCLEOTIDE SEQUENCE [LARGE SCALE GENOMIC DNA]</scope>
    <source>
        <strain evidence="15 16">DSM 24176</strain>
    </source>
</reference>
<keyword evidence="16" id="KW-1185">Reference proteome</keyword>
<dbReference type="PROSITE" id="PS00456">
    <property type="entry name" value="NA_SOLUT_SYMP_1"/>
    <property type="match status" value="1"/>
</dbReference>
<dbReference type="AlphaFoldDB" id="A0A4R1ML43"/>
<sequence>MSDSLIHGLMFAIYLTMLMGIGIHSYKKSKSQSDYFLAGRKLNVWVSSLSAQASDMSGWLLMGLPGTAFLLDYNNGLPEAVWTAIGLAIGTYLNWLFVAKRLRKYSEIANDSITIPTFIENRFRDRTKIIRISSAIFIIIFFLIYTAAQLSAGAKLFNTVFGLDYIIALILGAIVIISYTFLGGFLAVCWTDLIQGILMFFAIIIVPIIALFTLGGTQETFNLVASLSEMSSEFNMSQWTGIGSVGILSIISFAAWGFGYFGQPHILTRFMGISHSKNVKPARRIAMVWVVLTLIAAVLVGVIGKAYLSTILSPESFAGIDPENVFIIMVQNVLSGPVLTIFAGLILTAILSAIMSTADSQLLVTASAVSEDICKTIFKEKISEKQLLWISRLTVLIVSLIALIIAIDPDSSVFDLVAYAWAGFGAAFGPCILLSLYWKRMNWQGALAGILSGGLTVLIWRNVIKTHINLYELVPAFIISVLFIIVVSLLTKKPSKEIEEEFDKVLSADI</sequence>
<proteinExistence type="inferred from homology"/>
<feature type="transmembrane region" description="Helical" evidence="14">
    <location>
        <begin position="129"/>
        <end position="145"/>
    </location>
</feature>
<keyword evidence="9 14" id="KW-0406">Ion transport</keyword>
<dbReference type="PANTHER" id="PTHR48086">
    <property type="entry name" value="SODIUM/PROLINE SYMPORTER-RELATED"/>
    <property type="match status" value="1"/>
</dbReference>
<evidence type="ECO:0000256" key="12">
    <source>
        <dbReference type="ARBA" id="ARBA00033708"/>
    </source>
</evidence>
<keyword evidence="8 14" id="KW-0915">Sodium</keyword>
<dbReference type="Gene3D" id="1.20.1730.10">
    <property type="entry name" value="Sodium/glucose cotransporter"/>
    <property type="match status" value="1"/>
</dbReference>
<feature type="transmembrane region" description="Helical" evidence="14">
    <location>
        <begin position="6"/>
        <end position="23"/>
    </location>
</feature>
<keyword evidence="6 14" id="KW-0769">Symport</keyword>
<feature type="transmembrane region" description="Helical" evidence="14">
    <location>
        <begin position="165"/>
        <end position="190"/>
    </location>
</feature>
<dbReference type="GO" id="GO:0031402">
    <property type="term" value="F:sodium ion binding"/>
    <property type="evidence" value="ECO:0007669"/>
    <property type="project" value="UniProtKB-UniRule"/>
</dbReference>
<evidence type="ECO:0000256" key="7">
    <source>
        <dbReference type="ARBA" id="ARBA00022989"/>
    </source>
</evidence>
<evidence type="ECO:0000256" key="10">
    <source>
        <dbReference type="ARBA" id="ARBA00023136"/>
    </source>
</evidence>
<evidence type="ECO:0000256" key="11">
    <source>
        <dbReference type="ARBA" id="ARBA00023201"/>
    </source>
</evidence>
<feature type="transmembrane region" description="Helical" evidence="14">
    <location>
        <begin position="328"/>
        <end position="354"/>
    </location>
</feature>
<dbReference type="GO" id="GO:0015824">
    <property type="term" value="P:proline transport"/>
    <property type="evidence" value="ECO:0007669"/>
    <property type="project" value="UniProtKB-UniRule"/>
</dbReference>
<gene>
    <name evidence="15" type="ORF">EDC19_1935</name>
</gene>
<dbReference type="EMBL" id="SMGQ01000013">
    <property type="protein sequence ID" value="TCK92780.1"/>
    <property type="molecule type" value="Genomic_DNA"/>
</dbReference>
<dbReference type="NCBIfam" id="TIGR00813">
    <property type="entry name" value="sss"/>
    <property type="match status" value="1"/>
</dbReference>
<keyword evidence="10 14" id="KW-0472">Membrane</keyword>
<keyword evidence="3 14" id="KW-0813">Transport</keyword>
<evidence type="ECO:0000256" key="6">
    <source>
        <dbReference type="ARBA" id="ARBA00022847"/>
    </source>
</evidence>
<keyword evidence="11 14" id="KW-0739">Sodium transport</keyword>
<dbReference type="PANTHER" id="PTHR48086:SF3">
    <property type="entry name" value="SODIUM_PROLINE SYMPORTER"/>
    <property type="match status" value="1"/>
</dbReference>
<evidence type="ECO:0000313" key="16">
    <source>
        <dbReference type="Proteomes" id="UP000294545"/>
    </source>
</evidence>
<dbReference type="OrthoDB" id="9810181at2"/>
<feature type="transmembrane region" description="Helical" evidence="14">
    <location>
        <begin position="80"/>
        <end position="98"/>
    </location>
</feature>
<feature type="transmembrane region" description="Helical" evidence="14">
    <location>
        <begin position="236"/>
        <end position="261"/>
    </location>
</feature>
<evidence type="ECO:0000256" key="14">
    <source>
        <dbReference type="RuleBase" id="RU366012"/>
    </source>
</evidence>
<dbReference type="Pfam" id="PF00474">
    <property type="entry name" value="SSF"/>
    <property type="match status" value="1"/>
</dbReference>
<dbReference type="GO" id="GO:0005886">
    <property type="term" value="C:plasma membrane"/>
    <property type="evidence" value="ECO:0007669"/>
    <property type="project" value="UniProtKB-SubCell"/>
</dbReference>
<feature type="transmembrane region" description="Helical" evidence="14">
    <location>
        <begin position="286"/>
        <end position="308"/>
    </location>
</feature>
<feature type="transmembrane region" description="Helical" evidence="14">
    <location>
        <begin position="419"/>
        <end position="438"/>
    </location>
</feature>
<dbReference type="InterPro" id="IPR001734">
    <property type="entry name" value="Na/solute_symporter"/>
</dbReference>
<dbReference type="PROSITE" id="PS50283">
    <property type="entry name" value="NA_SOLUT_SYMP_3"/>
    <property type="match status" value="1"/>
</dbReference>
<keyword evidence="7 14" id="KW-1133">Transmembrane helix</keyword>
<dbReference type="RefSeq" id="WP_132282638.1">
    <property type="nucleotide sequence ID" value="NZ_SMGQ01000013.1"/>
</dbReference>
<comment type="subcellular location">
    <subcellularLocation>
        <location evidence="1 14">Cell membrane</location>
        <topology evidence="1 14">Multi-pass membrane protein</topology>
    </subcellularLocation>
</comment>
<evidence type="ECO:0000256" key="3">
    <source>
        <dbReference type="ARBA" id="ARBA00022448"/>
    </source>
</evidence>
<evidence type="ECO:0000313" key="15">
    <source>
        <dbReference type="EMBL" id="TCK92780.1"/>
    </source>
</evidence>
<keyword evidence="4 14" id="KW-1003">Cell membrane</keyword>
<dbReference type="InterPro" id="IPR018212">
    <property type="entry name" value="Na/solute_symporter_CS"/>
</dbReference>
<feature type="transmembrane region" description="Helical" evidence="14">
    <location>
        <begin position="44"/>
        <end position="68"/>
    </location>
</feature>
<evidence type="ECO:0000256" key="13">
    <source>
        <dbReference type="RuleBase" id="RU362091"/>
    </source>
</evidence>
<evidence type="ECO:0000256" key="5">
    <source>
        <dbReference type="ARBA" id="ARBA00022692"/>
    </source>
</evidence>
<dbReference type="CDD" id="cd11475">
    <property type="entry name" value="SLC5sbd_PutP"/>
    <property type="match status" value="1"/>
</dbReference>
<evidence type="ECO:0000256" key="2">
    <source>
        <dbReference type="ARBA" id="ARBA00006434"/>
    </source>
</evidence>
<keyword evidence="5 14" id="KW-0812">Transmembrane</keyword>
<feature type="transmembrane region" description="Helical" evidence="14">
    <location>
        <begin position="470"/>
        <end position="490"/>
    </location>
</feature>
<dbReference type="NCBIfam" id="TIGR02121">
    <property type="entry name" value="Na_Pro_sym"/>
    <property type="match status" value="1"/>
</dbReference>
<comment type="caution">
    <text evidence="15">The sequence shown here is derived from an EMBL/GenBank/DDBJ whole genome shotgun (WGS) entry which is preliminary data.</text>
</comment>